<comment type="caution">
    <text evidence="1">The sequence shown here is derived from an EMBL/GenBank/DDBJ whole genome shotgun (WGS) entry which is preliminary data.</text>
</comment>
<sequence>MPTSAVTPFTLLLLDAAGHSLLLADGPSGEVLAEFPLPRGYAAIDLLPGPGRNHAFVTLAGHNGTGALCKIDLTARAADHSAMPFPLPHPVQFSLAGDGLVAYLADPAGIPHALDLATAACSTWEKPPDASACAGLAVAGNEIHGVWEADGGGLAAVYSPDGTLLRTCRLGVVPTSLSVVPGLLLATYTASPVSGEGLILFPPDGASPVVVTIQCSRCAASHPVYPAHAASADGLTAYIACEDSASVAVVDLAAATVTGTIHLGRSASRLSLTADGRFAIATSNANADLCLIDLVNRRPLAFTACRRELLRPLAIID</sequence>
<organism evidence="1 2">
    <name type="scientific">Anaeroselena agilis</name>
    <dbReference type="NCBI Taxonomy" id="3063788"/>
    <lineage>
        <taxon>Bacteria</taxon>
        <taxon>Bacillati</taxon>
        <taxon>Bacillota</taxon>
        <taxon>Negativicutes</taxon>
        <taxon>Acetonemataceae</taxon>
        <taxon>Anaeroselena</taxon>
    </lineage>
</organism>
<protein>
    <submittedName>
        <fullName evidence="1">Uncharacterized protein</fullName>
    </submittedName>
</protein>
<evidence type="ECO:0000313" key="1">
    <source>
        <dbReference type="EMBL" id="MDT8903145.1"/>
    </source>
</evidence>
<dbReference type="EMBL" id="JAUOZS010000001">
    <property type="protein sequence ID" value="MDT8903145.1"/>
    <property type="molecule type" value="Genomic_DNA"/>
</dbReference>
<name>A0ABU3P382_9FIRM</name>
<dbReference type="RefSeq" id="WP_413781605.1">
    <property type="nucleotide sequence ID" value="NZ_JAUOZS010000001.1"/>
</dbReference>
<dbReference type="Proteomes" id="UP001254848">
    <property type="component" value="Unassembled WGS sequence"/>
</dbReference>
<evidence type="ECO:0000313" key="2">
    <source>
        <dbReference type="Proteomes" id="UP001254848"/>
    </source>
</evidence>
<dbReference type="SUPFAM" id="SSF50969">
    <property type="entry name" value="YVTN repeat-like/Quinoprotein amine dehydrogenase"/>
    <property type="match status" value="1"/>
</dbReference>
<dbReference type="InterPro" id="IPR015943">
    <property type="entry name" value="WD40/YVTN_repeat-like_dom_sf"/>
</dbReference>
<gene>
    <name evidence="1" type="ORF">Q4T40_18070</name>
</gene>
<keyword evidence="2" id="KW-1185">Reference proteome</keyword>
<dbReference type="Gene3D" id="2.130.10.10">
    <property type="entry name" value="YVTN repeat-like/Quinoprotein amine dehydrogenase"/>
    <property type="match status" value="1"/>
</dbReference>
<accession>A0ABU3P382</accession>
<dbReference type="InterPro" id="IPR011044">
    <property type="entry name" value="Quino_amine_DH_bsu"/>
</dbReference>
<proteinExistence type="predicted"/>
<reference evidence="1 2" key="1">
    <citation type="submission" date="2023-07" db="EMBL/GenBank/DDBJ databases">
        <title>The novel representative of Negativicutes class, Anaeroselena agilis gen. nov. sp. nov.</title>
        <authorList>
            <person name="Prokofeva M.I."/>
            <person name="Elcheninov A.G."/>
            <person name="Klyukina A."/>
            <person name="Kublanov I.V."/>
            <person name="Frolov E.N."/>
            <person name="Podosokorskaya O.A."/>
        </authorList>
    </citation>
    <scope>NUCLEOTIDE SEQUENCE [LARGE SCALE GENOMIC DNA]</scope>
    <source>
        <strain evidence="1 2">4137-cl</strain>
    </source>
</reference>